<reference evidence="2 3" key="1">
    <citation type="submission" date="2020-08" db="EMBL/GenBank/DDBJ databases">
        <title>The genome sequence of type strain Novosphingobium piscinae KCTC 42194.</title>
        <authorList>
            <person name="Liu Y."/>
        </authorList>
    </citation>
    <scope>NUCLEOTIDE SEQUENCE [LARGE SCALE GENOMIC DNA]</scope>
    <source>
        <strain evidence="2 3">KCTC 42194</strain>
    </source>
</reference>
<proteinExistence type="predicted"/>
<organism evidence="2 3">
    <name type="scientific">Novosphingobium piscinae</name>
    <dbReference type="NCBI Taxonomy" id="1507448"/>
    <lineage>
        <taxon>Bacteria</taxon>
        <taxon>Pseudomonadati</taxon>
        <taxon>Pseudomonadota</taxon>
        <taxon>Alphaproteobacteria</taxon>
        <taxon>Sphingomonadales</taxon>
        <taxon>Sphingomonadaceae</taxon>
        <taxon>Novosphingobium</taxon>
    </lineage>
</organism>
<gene>
    <name evidence="2" type="ORF">H7F53_04855</name>
</gene>
<dbReference type="EMBL" id="JACLAX010000003">
    <property type="protein sequence ID" value="MBC2668469.1"/>
    <property type="molecule type" value="Genomic_DNA"/>
</dbReference>
<dbReference type="Proteomes" id="UP000551327">
    <property type="component" value="Unassembled WGS sequence"/>
</dbReference>
<protein>
    <submittedName>
        <fullName evidence="2">Uncharacterized protein</fullName>
    </submittedName>
</protein>
<evidence type="ECO:0000256" key="1">
    <source>
        <dbReference type="SAM" id="Coils"/>
    </source>
</evidence>
<evidence type="ECO:0000313" key="3">
    <source>
        <dbReference type="Proteomes" id="UP000551327"/>
    </source>
</evidence>
<name>A0A7X1FX36_9SPHN</name>
<accession>A0A7X1FX36</accession>
<feature type="coiled-coil region" evidence="1">
    <location>
        <begin position="25"/>
        <end position="52"/>
    </location>
</feature>
<sequence>MAKSLNTKTAAAWYAAREEYQQLRLEVETNARQRQDDELEKLEIALEQARGRYFDLHAPTLSGLCERIELYWGEKLFDSDDPDMDALRMIVGNIRQLERRLS</sequence>
<keyword evidence="1" id="KW-0175">Coiled coil</keyword>
<evidence type="ECO:0000313" key="2">
    <source>
        <dbReference type="EMBL" id="MBC2668469.1"/>
    </source>
</evidence>
<keyword evidence="3" id="KW-1185">Reference proteome</keyword>
<comment type="caution">
    <text evidence="2">The sequence shown here is derived from an EMBL/GenBank/DDBJ whole genome shotgun (WGS) entry which is preliminary data.</text>
</comment>
<dbReference type="AlphaFoldDB" id="A0A7X1FX36"/>
<dbReference type="RefSeq" id="WP_185678343.1">
    <property type="nucleotide sequence ID" value="NZ_JACLAX010000003.1"/>
</dbReference>